<evidence type="ECO:0000313" key="2">
    <source>
        <dbReference type="EMBL" id="ORY05242.1"/>
    </source>
</evidence>
<comment type="caution">
    <text evidence="2">The sequence shown here is derived from an EMBL/GenBank/DDBJ whole genome shotgun (WGS) entry which is preliminary data.</text>
</comment>
<evidence type="ECO:0000259" key="1">
    <source>
        <dbReference type="Pfam" id="PF00155"/>
    </source>
</evidence>
<reference evidence="2 3" key="1">
    <citation type="submission" date="2016-07" db="EMBL/GenBank/DDBJ databases">
        <title>Pervasive Adenine N6-methylation of Active Genes in Fungi.</title>
        <authorList>
            <consortium name="DOE Joint Genome Institute"/>
            <person name="Mondo S.J."/>
            <person name="Dannebaum R.O."/>
            <person name="Kuo R.C."/>
            <person name="Labutti K."/>
            <person name="Haridas S."/>
            <person name="Kuo A."/>
            <person name="Salamov A."/>
            <person name="Ahrendt S.R."/>
            <person name="Lipzen A."/>
            <person name="Sullivan W."/>
            <person name="Andreopoulos W.B."/>
            <person name="Clum A."/>
            <person name="Lindquist E."/>
            <person name="Daum C."/>
            <person name="Ramamoorthy G.K."/>
            <person name="Gryganskyi A."/>
            <person name="Culley D."/>
            <person name="Magnuson J.K."/>
            <person name="James T.Y."/>
            <person name="O'Malley M.A."/>
            <person name="Stajich J.E."/>
            <person name="Spatafora J.W."/>
            <person name="Visel A."/>
            <person name="Grigoriev I.V."/>
        </authorList>
    </citation>
    <scope>NUCLEOTIDE SEQUENCE [LARGE SCALE GENOMIC DNA]</scope>
    <source>
        <strain evidence="2 3">CBS 931.73</strain>
    </source>
</reference>
<evidence type="ECO:0000313" key="3">
    <source>
        <dbReference type="Proteomes" id="UP000193498"/>
    </source>
</evidence>
<dbReference type="InterPro" id="IPR015421">
    <property type="entry name" value="PyrdxlP-dep_Trfase_major"/>
</dbReference>
<dbReference type="InterPro" id="IPR015422">
    <property type="entry name" value="PyrdxlP-dep_Trfase_small"/>
</dbReference>
<dbReference type="OrthoDB" id="2108at2759"/>
<dbReference type="CDD" id="cd00609">
    <property type="entry name" value="AAT_like"/>
    <property type="match status" value="1"/>
</dbReference>
<dbReference type="GO" id="GO:0016740">
    <property type="term" value="F:transferase activity"/>
    <property type="evidence" value="ECO:0007669"/>
    <property type="project" value="UniProtKB-KW"/>
</dbReference>
<name>A0A1Y1Z4M1_9FUNG</name>
<dbReference type="Gene3D" id="3.40.640.10">
    <property type="entry name" value="Type I PLP-dependent aspartate aminotransferase-like (Major domain)"/>
    <property type="match status" value="1"/>
</dbReference>
<dbReference type="PANTHER" id="PTHR43799:SF1">
    <property type="entry name" value="ASPARTATE AMINOTRANSFERASE"/>
    <property type="match status" value="1"/>
</dbReference>
<protein>
    <submittedName>
        <fullName evidence="2">PLP-dependent transferase</fullName>
    </submittedName>
</protein>
<dbReference type="GO" id="GO:0030170">
    <property type="term" value="F:pyridoxal phosphate binding"/>
    <property type="evidence" value="ECO:0007669"/>
    <property type="project" value="InterPro"/>
</dbReference>
<dbReference type="InterPro" id="IPR004839">
    <property type="entry name" value="Aminotransferase_I/II_large"/>
</dbReference>
<keyword evidence="3" id="KW-1185">Reference proteome</keyword>
<dbReference type="Gene3D" id="3.90.1150.10">
    <property type="entry name" value="Aspartate Aminotransferase, domain 1"/>
    <property type="match status" value="1"/>
</dbReference>
<gene>
    <name evidence="2" type="ORF">K493DRAFT_204707</name>
</gene>
<accession>A0A1Y1Z4M1</accession>
<dbReference type="EMBL" id="MCFE01000027">
    <property type="protein sequence ID" value="ORY05242.1"/>
    <property type="molecule type" value="Genomic_DNA"/>
</dbReference>
<sequence length="380" mass="43392">MLTGDSPQTKIVAKEEAVWDSKLQQFHGGQDWKFIDNFIEDFSVTTNPLGTPKQALQAARDSIETCHHYPPANQEPAKTSLAEFIWPVDYLENRDRLLLGNGASELIDLVVRSAPKGTWKPGPWDVQYKEYERSAVTNGRTILTPNEQTPATLSCIVNPCNPTGDYMDVEAMKKWIEENVEDNGVVVVDESMQPWHSENFREDSLTNQKAFVESLYTTRNISVYVIHSWTKLWSCTGLRTGSIVCPTANHCNALKKIQVPWSVNTMALAFMNAVVRDTEYLEETWKITPVWRKYVVDQLTQLCANKPTEKQWEYFGKDFLSWVWVDMKDSATADLAVQKAKEAGVPVRSGRPGYYRDTYVRVAVREPKFVDILIEAWKQL</sequence>
<dbReference type="InterPro" id="IPR015424">
    <property type="entry name" value="PyrdxlP-dep_Trfase"/>
</dbReference>
<organism evidence="2 3">
    <name type="scientific">Basidiobolus meristosporus CBS 931.73</name>
    <dbReference type="NCBI Taxonomy" id="1314790"/>
    <lineage>
        <taxon>Eukaryota</taxon>
        <taxon>Fungi</taxon>
        <taxon>Fungi incertae sedis</taxon>
        <taxon>Zoopagomycota</taxon>
        <taxon>Entomophthoromycotina</taxon>
        <taxon>Basidiobolomycetes</taxon>
        <taxon>Basidiobolales</taxon>
        <taxon>Basidiobolaceae</taxon>
        <taxon>Basidiobolus</taxon>
    </lineage>
</organism>
<dbReference type="SUPFAM" id="SSF53383">
    <property type="entry name" value="PLP-dependent transferases"/>
    <property type="match status" value="1"/>
</dbReference>
<feature type="domain" description="Aminotransferase class I/classII large" evidence="1">
    <location>
        <begin position="42"/>
        <end position="375"/>
    </location>
</feature>
<keyword evidence="2" id="KW-0808">Transferase</keyword>
<proteinExistence type="predicted"/>
<dbReference type="PANTHER" id="PTHR43799">
    <property type="entry name" value="AMINOTRANSFERASE, PUTATIVE-RELATED"/>
    <property type="match status" value="1"/>
</dbReference>
<dbReference type="Proteomes" id="UP000193498">
    <property type="component" value="Unassembled WGS sequence"/>
</dbReference>
<dbReference type="STRING" id="1314790.A0A1Y1Z4M1"/>
<dbReference type="InParanoid" id="A0A1Y1Z4M1"/>
<dbReference type="AlphaFoldDB" id="A0A1Y1Z4M1"/>
<dbReference type="Pfam" id="PF00155">
    <property type="entry name" value="Aminotran_1_2"/>
    <property type="match status" value="1"/>
</dbReference>